<dbReference type="InterPro" id="IPR011042">
    <property type="entry name" value="6-blade_b-propeller_TolB-like"/>
</dbReference>
<evidence type="ECO:0000313" key="2">
    <source>
        <dbReference type="Proteomes" id="UP001152795"/>
    </source>
</evidence>
<dbReference type="AlphaFoldDB" id="A0A6S7HWP2"/>
<protein>
    <submittedName>
        <fullName evidence="1">Uncharacterized protein</fullName>
    </submittedName>
</protein>
<name>A0A6S7HWP2_PARCT</name>
<accession>A0A6S7HWP2</accession>
<proteinExistence type="predicted"/>
<dbReference type="Gene3D" id="2.120.10.30">
    <property type="entry name" value="TolB, C-terminal domain"/>
    <property type="match status" value="1"/>
</dbReference>
<dbReference type="SUPFAM" id="SSF63829">
    <property type="entry name" value="Calcium-dependent phosphotriesterase"/>
    <property type="match status" value="1"/>
</dbReference>
<gene>
    <name evidence="1" type="ORF">PACLA_8A047168</name>
</gene>
<dbReference type="Proteomes" id="UP001152795">
    <property type="component" value="Unassembled WGS sequence"/>
</dbReference>
<keyword evidence="2" id="KW-1185">Reference proteome</keyword>
<dbReference type="EMBL" id="CACRXK020006283">
    <property type="protein sequence ID" value="CAB4008959.1"/>
    <property type="molecule type" value="Genomic_DNA"/>
</dbReference>
<evidence type="ECO:0000313" key="1">
    <source>
        <dbReference type="EMBL" id="CAB4008959.1"/>
    </source>
</evidence>
<organism evidence="1 2">
    <name type="scientific">Paramuricea clavata</name>
    <name type="common">Red gorgonian</name>
    <name type="synonym">Violescent sea-whip</name>
    <dbReference type="NCBI Taxonomy" id="317549"/>
    <lineage>
        <taxon>Eukaryota</taxon>
        <taxon>Metazoa</taxon>
        <taxon>Cnidaria</taxon>
        <taxon>Anthozoa</taxon>
        <taxon>Octocorallia</taxon>
        <taxon>Malacalcyonacea</taxon>
        <taxon>Plexauridae</taxon>
        <taxon>Paramuricea</taxon>
    </lineage>
</organism>
<sequence>MDNTLTAGQLVQIIDNLECPHGLCPSSAPDKILVADSHTVKEIDINNKLVTVVAKGFKMAFDVAVSSSGVIGVSDVQANKIVLMKRTDNDIFQINTSVGSGEAGCSDDPASKAQLLEPTGLCFDFNTLLFCCFGGKNNGYVRVYTTLKFAYIVFMAKIRQIYDTIGFLEKTEHNRVARAGGYNRIEYAEGLQWLLDSLSYLENFIKQRRAFLNTAPAGPEGTMYHISVKGFAETVLSLQKHLKALESAGLGDMVPSLNLYAFTNESRKEHGFAKHKQSGQYRHPTKQQYCHSKGSHEIELIKKKHANAHIPITQTHLVHINQPTFRKPFLTKSGKNKYRKSYSKR</sequence>
<comment type="caution">
    <text evidence="1">The sequence shown here is derived from an EMBL/GenBank/DDBJ whole genome shotgun (WGS) entry which is preliminary data.</text>
</comment>
<reference evidence="1" key="1">
    <citation type="submission" date="2020-04" db="EMBL/GenBank/DDBJ databases">
        <authorList>
            <person name="Alioto T."/>
            <person name="Alioto T."/>
            <person name="Gomez Garrido J."/>
        </authorList>
    </citation>
    <scope>NUCLEOTIDE SEQUENCE</scope>
    <source>
        <strain evidence="1">A484AB</strain>
    </source>
</reference>